<name>A0AAD6HTS5_9EURO</name>
<keyword evidence="2" id="KW-1185">Reference proteome</keyword>
<evidence type="ECO:0000313" key="1">
    <source>
        <dbReference type="EMBL" id="KAJ5738036.1"/>
    </source>
</evidence>
<sequence>MDKEIDQIASERNLSAETRKKVKLRLAETPNRTYLWLYLMLKELRTCLGTTEKKLLQVIDRLPRSVEQYYEQILQRCSEKNKRHAKHLLENIVAASRPLTLHEIDIILEIHPNIKSYDRLDLEGEVNRETWIPHP</sequence>
<accession>A0AAD6HTS5</accession>
<organism evidence="1 2">
    <name type="scientific">Penicillium malachiteum</name>
    <dbReference type="NCBI Taxonomy" id="1324776"/>
    <lineage>
        <taxon>Eukaryota</taxon>
        <taxon>Fungi</taxon>
        <taxon>Dikarya</taxon>
        <taxon>Ascomycota</taxon>
        <taxon>Pezizomycotina</taxon>
        <taxon>Eurotiomycetes</taxon>
        <taxon>Eurotiomycetidae</taxon>
        <taxon>Eurotiales</taxon>
        <taxon>Aspergillaceae</taxon>
        <taxon>Penicillium</taxon>
    </lineage>
</organism>
<dbReference type="Proteomes" id="UP001215712">
    <property type="component" value="Unassembled WGS sequence"/>
</dbReference>
<dbReference type="PANTHER" id="PTHR10039:SF14">
    <property type="entry name" value="NACHT DOMAIN-CONTAINING PROTEIN"/>
    <property type="match status" value="1"/>
</dbReference>
<comment type="caution">
    <text evidence="1">The sequence shown here is derived from an EMBL/GenBank/DDBJ whole genome shotgun (WGS) entry which is preliminary data.</text>
</comment>
<dbReference type="PANTHER" id="PTHR10039">
    <property type="entry name" value="AMELOGENIN"/>
    <property type="match status" value="1"/>
</dbReference>
<evidence type="ECO:0000313" key="2">
    <source>
        <dbReference type="Proteomes" id="UP001215712"/>
    </source>
</evidence>
<reference evidence="1" key="2">
    <citation type="submission" date="2023-01" db="EMBL/GenBank/DDBJ databases">
        <authorList>
            <person name="Petersen C."/>
        </authorList>
    </citation>
    <scope>NUCLEOTIDE SEQUENCE</scope>
    <source>
        <strain evidence="1">IBT 17514</strain>
    </source>
</reference>
<proteinExistence type="predicted"/>
<gene>
    <name evidence="1" type="ORF">N7493_001191</name>
</gene>
<protein>
    <submittedName>
        <fullName evidence="1">Uncharacterized protein</fullName>
    </submittedName>
</protein>
<reference evidence="1" key="1">
    <citation type="journal article" date="2023" name="IMA Fungus">
        <title>Comparative genomic study of the Penicillium genus elucidates a diverse pangenome and 15 lateral gene transfer events.</title>
        <authorList>
            <person name="Petersen C."/>
            <person name="Sorensen T."/>
            <person name="Nielsen M.R."/>
            <person name="Sondergaard T.E."/>
            <person name="Sorensen J.L."/>
            <person name="Fitzpatrick D.A."/>
            <person name="Frisvad J.C."/>
            <person name="Nielsen K.L."/>
        </authorList>
    </citation>
    <scope>NUCLEOTIDE SEQUENCE</scope>
    <source>
        <strain evidence="1">IBT 17514</strain>
    </source>
</reference>
<dbReference type="EMBL" id="JAQJAN010000002">
    <property type="protein sequence ID" value="KAJ5738036.1"/>
    <property type="molecule type" value="Genomic_DNA"/>
</dbReference>
<dbReference type="AlphaFoldDB" id="A0AAD6HTS5"/>